<dbReference type="EnsemblMetazoa" id="XM_030996753">
    <property type="protein sequence ID" value="XP_030852613"/>
    <property type="gene ID" value="LOC762814"/>
</dbReference>
<dbReference type="PANTHER" id="PTHR45859">
    <property type="entry name" value="TRANSLATION INITIATION FACTOR EIF-2B SUBUNIT BETA"/>
    <property type="match status" value="1"/>
</dbReference>
<evidence type="ECO:0000256" key="5">
    <source>
        <dbReference type="ARBA" id="ARBA00022917"/>
    </source>
</evidence>
<dbReference type="OMA" id="SHSCAVA"/>
<dbReference type="CTD" id="8892"/>
<dbReference type="GO" id="GO:0005829">
    <property type="term" value="C:cytosol"/>
    <property type="evidence" value="ECO:0007669"/>
    <property type="project" value="UniProtKB-SubCell"/>
</dbReference>
<dbReference type="SUPFAM" id="SSF100950">
    <property type="entry name" value="NagB/RpiA/CoA transferase-like"/>
    <property type="match status" value="1"/>
</dbReference>
<evidence type="ECO:0000256" key="9">
    <source>
        <dbReference type="ARBA" id="ARBA00046432"/>
    </source>
</evidence>
<sequence>MPGDSKAQLPANLTEQIDAFIADLKQGSVKGSYDVAHSTLSLIRKIISGSRWAHAGELMGLIRQEGKRIMTAQPAESSVGNMVRRVLKIIREEYASIIKGQGVDSSGDPQESLHKKLLAEGQVEDFSKPCMNLKGRSIESINELLSELEGSAEAIASQSLEHIHSNEVIMTLGKSRTLEAFLLNAARKRKFHVIVAECSPLYKGHDLATTLARHDIETTVITDSAVFAMMSRVNKVIIGTHTVMANGGLKAIGGTHALALAAKHHSVPLIVCTPMFKLSPEYLCSIDQDAFNKFESPKEILDYSDGELLSKVHIYNPVFDYVPPELVTLFISNIGGNAPSYVYRLLSELYHPDDQDL</sequence>
<dbReference type="GO" id="GO:0007417">
    <property type="term" value="P:central nervous system development"/>
    <property type="evidence" value="ECO:0007669"/>
    <property type="project" value="UniProtKB-ARBA"/>
</dbReference>
<organism evidence="11 12">
    <name type="scientific">Strongylocentrotus purpuratus</name>
    <name type="common">Purple sea urchin</name>
    <dbReference type="NCBI Taxonomy" id="7668"/>
    <lineage>
        <taxon>Eukaryota</taxon>
        <taxon>Metazoa</taxon>
        <taxon>Echinodermata</taxon>
        <taxon>Eleutherozoa</taxon>
        <taxon>Echinozoa</taxon>
        <taxon>Echinoidea</taxon>
        <taxon>Euechinoidea</taxon>
        <taxon>Echinacea</taxon>
        <taxon>Camarodonta</taxon>
        <taxon>Echinidea</taxon>
        <taxon>Strongylocentrotidae</taxon>
        <taxon>Strongylocentrotus</taxon>
    </lineage>
</organism>
<evidence type="ECO:0000256" key="6">
    <source>
        <dbReference type="ARBA" id="ARBA00043898"/>
    </source>
</evidence>
<dbReference type="KEGG" id="spu:762814"/>
<keyword evidence="12" id="KW-1185">Reference proteome</keyword>
<dbReference type="InParanoid" id="A0A7M7PIX1"/>
<comment type="similarity">
    <text evidence="2 10">Belongs to the eIF-2B alpha/beta/delta subunits family.</text>
</comment>
<keyword evidence="5" id="KW-0648">Protein biosynthesis</keyword>
<dbReference type="OrthoDB" id="269919at2759"/>
<dbReference type="GO" id="GO:0006413">
    <property type="term" value="P:translational initiation"/>
    <property type="evidence" value="ECO:0000318"/>
    <property type="project" value="GO_Central"/>
</dbReference>
<dbReference type="Pfam" id="PF01008">
    <property type="entry name" value="IF-2B"/>
    <property type="match status" value="1"/>
</dbReference>
<dbReference type="AlphaFoldDB" id="A0A7M7PIX1"/>
<dbReference type="InterPro" id="IPR000649">
    <property type="entry name" value="IF-2B-related"/>
</dbReference>
<dbReference type="FunFam" id="3.40.50.10470:FF:000004">
    <property type="entry name" value="Translation initiation factor eIF-2B subunit beta"/>
    <property type="match status" value="1"/>
</dbReference>
<name>A0A7M7PIX1_STRPU</name>
<comment type="function">
    <text evidence="6">Acts as a component of the translation initiation factor 2B (eIF2B) complex, which catalyzes the exchange of GDP for GTP on eukaryotic initiation factor 2 (eIF2) gamma subunit. Its guanine nucleotide exchange factor activity is repressed when bound to eIF2 complex phosphorylated on the alpha subunit, thereby limiting the amount of methionyl-initiator methionine tRNA available to the ribosome and consequently global translation is repressed.</text>
</comment>
<protein>
    <recommendedName>
        <fullName evidence="7">Translation initiation factor eIF2B subunit beta</fullName>
    </recommendedName>
    <alternativeName>
        <fullName evidence="8">eIF2B GDP-GTP exchange factor subunit beta</fullName>
    </alternativeName>
</protein>
<reference evidence="11" key="2">
    <citation type="submission" date="2021-01" db="UniProtKB">
        <authorList>
            <consortium name="EnsemblMetazoa"/>
        </authorList>
    </citation>
    <scope>IDENTIFICATION</scope>
</reference>
<accession>A0A7M7PIX1</accession>
<dbReference type="GO" id="GO:0005851">
    <property type="term" value="C:eukaryotic translation initiation factor 2B complex"/>
    <property type="evidence" value="ECO:0000318"/>
    <property type="project" value="GO_Central"/>
</dbReference>
<evidence type="ECO:0000256" key="2">
    <source>
        <dbReference type="ARBA" id="ARBA00007251"/>
    </source>
</evidence>
<dbReference type="GeneID" id="762814"/>
<dbReference type="InterPro" id="IPR037171">
    <property type="entry name" value="NagB/RpiA_transferase-like"/>
</dbReference>
<evidence type="ECO:0000256" key="7">
    <source>
        <dbReference type="ARBA" id="ARBA00044122"/>
    </source>
</evidence>
<dbReference type="InterPro" id="IPR051855">
    <property type="entry name" value="eIF2B_beta_subunit"/>
</dbReference>
<comment type="subunit">
    <text evidence="9">Component of the translation initiation factor 2B (eIF2B) complex which is a heterodecamer of two sets of five different subunits: alpha, beta, gamma, delta and epsilon. Subunits alpha, beta and delta comprise a regulatory subcomplex and subunits epsilon and gamma comprise a catalytic subcomplex. Within the complex, the hexameric regulatory complex resides at the center, with the two heterodimeric catalytic subcomplexes bound on opposite sides.</text>
</comment>
<evidence type="ECO:0000256" key="3">
    <source>
        <dbReference type="ARBA" id="ARBA00022490"/>
    </source>
</evidence>
<evidence type="ECO:0000256" key="8">
    <source>
        <dbReference type="ARBA" id="ARBA00044228"/>
    </source>
</evidence>
<keyword evidence="4" id="KW-0396">Initiation factor</keyword>
<dbReference type="PANTHER" id="PTHR45859:SF1">
    <property type="entry name" value="TRANSLATION INITIATION FACTOR EIF-2B SUBUNIT BETA"/>
    <property type="match status" value="1"/>
</dbReference>
<dbReference type="InterPro" id="IPR042529">
    <property type="entry name" value="IF_2B-like_C"/>
</dbReference>
<reference evidence="12" key="1">
    <citation type="submission" date="2015-02" db="EMBL/GenBank/DDBJ databases">
        <title>Genome sequencing for Strongylocentrotus purpuratus.</title>
        <authorList>
            <person name="Murali S."/>
            <person name="Liu Y."/>
            <person name="Vee V."/>
            <person name="English A."/>
            <person name="Wang M."/>
            <person name="Skinner E."/>
            <person name="Han Y."/>
            <person name="Muzny D.M."/>
            <person name="Worley K.C."/>
            <person name="Gibbs R.A."/>
        </authorList>
    </citation>
    <scope>NUCLEOTIDE SEQUENCE</scope>
</reference>
<dbReference type="GO" id="GO:0003743">
    <property type="term" value="F:translation initiation factor activity"/>
    <property type="evidence" value="ECO:0000318"/>
    <property type="project" value="GO_Central"/>
</dbReference>
<dbReference type="GO" id="GO:0048513">
    <property type="term" value="P:animal organ development"/>
    <property type="evidence" value="ECO:0007669"/>
    <property type="project" value="UniProtKB-ARBA"/>
</dbReference>
<dbReference type="Proteomes" id="UP000007110">
    <property type="component" value="Unassembled WGS sequence"/>
</dbReference>
<evidence type="ECO:0000313" key="12">
    <source>
        <dbReference type="Proteomes" id="UP000007110"/>
    </source>
</evidence>
<evidence type="ECO:0000256" key="4">
    <source>
        <dbReference type="ARBA" id="ARBA00022540"/>
    </source>
</evidence>
<proteinExistence type="inferred from homology"/>
<evidence type="ECO:0000313" key="11">
    <source>
        <dbReference type="EnsemblMetazoa" id="XP_030852613"/>
    </source>
</evidence>
<dbReference type="Gene3D" id="3.40.50.10470">
    <property type="entry name" value="Translation initiation factor eif-2b, domain 2"/>
    <property type="match status" value="1"/>
</dbReference>
<evidence type="ECO:0000256" key="10">
    <source>
        <dbReference type="RuleBase" id="RU003814"/>
    </source>
</evidence>
<dbReference type="RefSeq" id="XP_030852613.1">
    <property type="nucleotide sequence ID" value="XM_030996753.1"/>
</dbReference>
<evidence type="ECO:0000256" key="1">
    <source>
        <dbReference type="ARBA" id="ARBA00004514"/>
    </source>
</evidence>
<keyword evidence="3" id="KW-0963">Cytoplasm</keyword>
<comment type="subcellular location">
    <subcellularLocation>
        <location evidence="1">Cytoplasm</location>
        <location evidence="1">Cytosol</location>
    </subcellularLocation>
</comment>